<feature type="domain" description="Methyltransferase FkbM" evidence="1">
    <location>
        <begin position="83"/>
        <end position="243"/>
    </location>
</feature>
<dbReference type="NCBIfam" id="TIGR01444">
    <property type="entry name" value="fkbM_fam"/>
    <property type="match status" value="1"/>
</dbReference>
<reference evidence="2 3" key="1">
    <citation type="journal article" date="2018" name="Microbiome">
        <title>Fine metagenomic profile of the Mediterranean stratified and mixed water columns revealed by assembly and recruitment.</title>
        <authorList>
            <person name="Haro-Moreno J.M."/>
            <person name="Lopez-Perez M."/>
            <person name="De La Torre J.R."/>
            <person name="Picazo A."/>
            <person name="Camacho A."/>
            <person name="Rodriguez-Valera F."/>
        </authorList>
    </citation>
    <scope>NUCLEOTIDE SEQUENCE [LARGE SCALE GENOMIC DNA]</scope>
    <source>
        <strain evidence="2">MED-G82</strain>
    </source>
</reference>
<dbReference type="Proteomes" id="UP000253307">
    <property type="component" value="Unassembled WGS sequence"/>
</dbReference>
<dbReference type="InterPro" id="IPR029063">
    <property type="entry name" value="SAM-dependent_MTases_sf"/>
</dbReference>
<keyword evidence="2" id="KW-0808">Transferase</keyword>
<protein>
    <submittedName>
        <fullName evidence="2">FkbM family methyltransferase</fullName>
    </submittedName>
</protein>
<evidence type="ECO:0000313" key="2">
    <source>
        <dbReference type="EMBL" id="RCL42838.1"/>
    </source>
</evidence>
<keyword evidence="2" id="KW-0489">Methyltransferase</keyword>
<accession>A0A368BZT0</accession>
<dbReference type="InterPro" id="IPR052514">
    <property type="entry name" value="SAM-dependent_MTase"/>
</dbReference>
<dbReference type="Gene3D" id="3.40.50.150">
    <property type="entry name" value="Vaccinia Virus protein VP39"/>
    <property type="match status" value="1"/>
</dbReference>
<dbReference type="PANTHER" id="PTHR34203">
    <property type="entry name" value="METHYLTRANSFERASE, FKBM FAMILY PROTEIN"/>
    <property type="match status" value="1"/>
</dbReference>
<comment type="caution">
    <text evidence="2">The sequence shown here is derived from an EMBL/GenBank/DDBJ whole genome shotgun (WGS) entry which is preliminary data.</text>
</comment>
<dbReference type="GO" id="GO:0032259">
    <property type="term" value="P:methylation"/>
    <property type="evidence" value="ECO:0007669"/>
    <property type="project" value="UniProtKB-KW"/>
</dbReference>
<organism evidence="2 3">
    <name type="scientific">SAR86 cluster bacterium</name>
    <dbReference type="NCBI Taxonomy" id="2030880"/>
    <lineage>
        <taxon>Bacteria</taxon>
        <taxon>Pseudomonadati</taxon>
        <taxon>Pseudomonadota</taxon>
        <taxon>Gammaproteobacteria</taxon>
        <taxon>SAR86 cluster</taxon>
    </lineage>
</organism>
<dbReference type="Pfam" id="PF05050">
    <property type="entry name" value="Methyltransf_21"/>
    <property type="match status" value="1"/>
</dbReference>
<dbReference type="AlphaFoldDB" id="A0A368BZT0"/>
<proteinExistence type="predicted"/>
<dbReference type="EMBL" id="QOPE01000001">
    <property type="protein sequence ID" value="RCL42838.1"/>
    <property type="molecule type" value="Genomic_DNA"/>
</dbReference>
<gene>
    <name evidence="2" type="ORF">DBW96_00070</name>
</gene>
<name>A0A368BZT0_9GAMM</name>
<evidence type="ECO:0000259" key="1">
    <source>
        <dbReference type="Pfam" id="PF05050"/>
    </source>
</evidence>
<dbReference type="GO" id="GO:0008168">
    <property type="term" value="F:methyltransferase activity"/>
    <property type="evidence" value="ECO:0007669"/>
    <property type="project" value="UniProtKB-KW"/>
</dbReference>
<dbReference type="PANTHER" id="PTHR34203:SF15">
    <property type="entry name" value="SLL1173 PROTEIN"/>
    <property type="match status" value="1"/>
</dbReference>
<sequence>MKSLIKGDLTYSKGKLLSVLINRINHKYASLHINKFPQLAIFSFDHIGMHINLYGRYEREFLDLVSELISKKIPNACSISAVDIGANIGNHSVFFANHFKNVFSFEPNPITYEVLKINSKYAASKKNIHSYCLGLSDRNAELHFEVNSSNIGGSRIIQEKNKLDSNNFIEILVKRADELDALKEANIGLIKIDVEGHEINALKGAHEIIIKNKPIIIFEQHASEIYDGTSEVISYLESLGYDFFELKKRFDFGEGFLNRFARLLLTKIFGSRLSLVQADKFKEKCYDMIVAINE</sequence>
<dbReference type="SUPFAM" id="SSF53335">
    <property type="entry name" value="S-adenosyl-L-methionine-dependent methyltransferases"/>
    <property type="match status" value="1"/>
</dbReference>
<evidence type="ECO:0000313" key="3">
    <source>
        <dbReference type="Proteomes" id="UP000253307"/>
    </source>
</evidence>
<dbReference type="InterPro" id="IPR006342">
    <property type="entry name" value="FkbM_mtfrase"/>
</dbReference>